<feature type="non-terminal residue" evidence="2">
    <location>
        <position position="1"/>
    </location>
</feature>
<feature type="compositionally biased region" description="Low complexity" evidence="1">
    <location>
        <begin position="1"/>
        <end position="13"/>
    </location>
</feature>
<sequence>RRAAAVRGDAAPARCRRRRGDRPGRI</sequence>
<evidence type="ECO:0000256" key="1">
    <source>
        <dbReference type="SAM" id="MobiDB-lite"/>
    </source>
</evidence>
<feature type="region of interest" description="Disordered" evidence="1">
    <location>
        <begin position="1"/>
        <end position="26"/>
    </location>
</feature>
<dbReference type="AlphaFoldDB" id="A0A6J4U010"/>
<evidence type="ECO:0000313" key="2">
    <source>
        <dbReference type="EMBL" id="CAA9536078.1"/>
    </source>
</evidence>
<gene>
    <name evidence="2" type="ORF">AVDCRST_MAG79-1375</name>
</gene>
<feature type="non-terminal residue" evidence="2">
    <location>
        <position position="26"/>
    </location>
</feature>
<name>A0A6J4U010_9ACTN</name>
<protein>
    <submittedName>
        <fullName evidence="2">Uncharacterized protein</fullName>
    </submittedName>
</protein>
<organism evidence="2">
    <name type="scientific">uncultured Thermoleophilia bacterium</name>
    <dbReference type="NCBI Taxonomy" id="1497501"/>
    <lineage>
        <taxon>Bacteria</taxon>
        <taxon>Bacillati</taxon>
        <taxon>Actinomycetota</taxon>
        <taxon>Thermoleophilia</taxon>
        <taxon>environmental samples</taxon>
    </lineage>
</organism>
<accession>A0A6J4U010</accession>
<proteinExistence type="predicted"/>
<dbReference type="EMBL" id="CADCWC010000216">
    <property type="protein sequence ID" value="CAA9536078.1"/>
    <property type="molecule type" value="Genomic_DNA"/>
</dbReference>
<reference evidence="2" key="1">
    <citation type="submission" date="2020-02" db="EMBL/GenBank/DDBJ databases">
        <authorList>
            <person name="Meier V. D."/>
        </authorList>
    </citation>
    <scope>NUCLEOTIDE SEQUENCE</scope>
    <source>
        <strain evidence="2">AVDCRST_MAG79</strain>
    </source>
</reference>